<keyword evidence="5 13" id="KW-0479">Metal-binding</keyword>
<feature type="binding site" evidence="13">
    <location>
        <position position="112"/>
    </location>
    <ligand>
        <name>Mg(2+)</name>
        <dbReference type="ChEBI" id="CHEBI:18420"/>
        <label>1</label>
    </ligand>
</feature>
<dbReference type="GO" id="GO:0019693">
    <property type="term" value="P:ribose phosphate metabolic process"/>
    <property type="evidence" value="ECO:0007669"/>
    <property type="project" value="TreeGrafter"/>
</dbReference>
<dbReference type="GO" id="GO:0019144">
    <property type="term" value="F:ADP-sugar diphosphatase activity"/>
    <property type="evidence" value="ECO:0007669"/>
    <property type="project" value="TreeGrafter"/>
</dbReference>
<dbReference type="PROSITE" id="PS00893">
    <property type="entry name" value="NUDIX_BOX"/>
    <property type="match status" value="1"/>
</dbReference>
<dbReference type="GO" id="GO:0047631">
    <property type="term" value="F:ADP-ribose diphosphatase activity"/>
    <property type="evidence" value="ECO:0007669"/>
    <property type="project" value="UniProtKB-EC"/>
</dbReference>
<keyword evidence="7 13" id="KW-0460">Magnesium</keyword>
<dbReference type="InterPro" id="IPR004385">
    <property type="entry name" value="NDP_pyrophosphatase"/>
</dbReference>
<dbReference type="PROSITE" id="PS51462">
    <property type="entry name" value="NUDIX"/>
    <property type="match status" value="1"/>
</dbReference>
<sequence length="202" mass="22803">MSNLSPDFHHHDWQQIKKETSFDGFFKVSTLTLKHRLFRGGWSQEILRERFDRGPAVGVLMHDPIRDKIVLTQQFRVGAIEEVSPWVFEVVAGMIEKGETPESVAIREAKEESGADIQALTPICQYLVSPGGTDEKMHMFYTQVDADTIEGIHGLDSEAEDIKIHKIPTQEAFACVRDGRINNAATVIALQWLELQMIKGTL</sequence>
<reference evidence="15 16" key="1">
    <citation type="submission" date="2006-03" db="EMBL/GenBank/DDBJ databases">
        <authorList>
            <person name="Pinhassi J."/>
            <person name="Pedros-Alio C."/>
            <person name="Ferriera S."/>
            <person name="Johnson J."/>
            <person name="Kravitz S."/>
            <person name="Halpern A."/>
            <person name="Remington K."/>
            <person name="Beeson K."/>
            <person name="Tran B."/>
            <person name="Rogers Y.-H."/>
            <person name="Friedman R."/>
            <person name="Venter J.C."/>
        </authorList>
    </citation>
    <scope>NUCLEOTIDE SEQUENCE [LARGE SCALE GENOMIC DNA]</scope>
    <source>
        <strain evidence="15 16">RED65</strain>
    </source>
</reference>
<dbReference type="GO" id="GO:0006753">
    <property type="term" value="P:nucleoside phosphate metabolic process"/>
    <property type="evidence" value="ECO:0007669"/>
    <property type="project" value="TreeGrafter"/>
</dbReference>
<evidence type="ECO:0000256" key="7">
    <source>
        <dbReference type="ARBA" id="ARBA00022842"/>
    </source>
</evidence>
<dbReference type="InterPro" id="IPR020084">
    <property type="entry name" value="NUDIX_hydrolase_CS"/>
</dbReference>
<dbReference type="Gene3D" id="3.90.79.10">
    <property type="entry name" value="Nucleoside Triphosphate Pyrophosphohydrolase"/>
    <property type="match status" value="1"/>
</dbReference>
<protein>
    <recommendedName>
        <fullName evidence="4">ADP-ribose pyrophosphatase</fullName>
        <ecNumber evidence="3">3.6.1.13</ecNumber>
    </recommendedName>
    <alternativeName>
        <fullName evidence="9">ADP-ribose diphosphatase</fullName>
    </alternativeName>
    <alternativeName>
        <fullName evidence="11">ADP-ribose phosphohydrolase</fullName>
    </alternativeName>
    <alternativeName>
        <fullName evidence="10">Adenosine diphosphoribose pyrophosphatase</fullName>
    </alternativeName>
</protein>
<comment type="caution">
    <text evidence="15">The sequence shown here is derived from an EMBL/GenBank/DDBJ whole genome shotgun (WGS) entry which is preliminary data.</text>
</comment>
<evidence type="ECO:0000256" key="9">
    <source>
        <dbReference type="ARBA" id="ARBA00030162"/>
    </source>
</evidence>
<name>Q1N2L4_9GAMM</name>
<feature type="binding site" evidence="13">
    <location>
        <position position="92"/>
    </location>
    <ligand>
        <name>Mg(2+)</name>
        <dbReference type="ChEBI" id="CHEBI:18420"/>
        <label>1</label>
    </ligand>
</feature>
<dbReference type="NCBIfam" id="TIGR00052">
    <property type="entry name" value="nudix-type nucleoside diphosphatase, YffH/AdpP family"/>
    <property type="match status" value="1"/>
</dbReference>
<evidence type="ECO:0000313" key="16">
    <source>
        <dbReference type="Proteomes" id="UP000004263"/>
    </source>
</evidence>
<evidence type="ECO:0000256" key="5">
    <source>
        <dbReference type="ARBA" id="ARBA00022723"/>
    </source>
</evidence>
<dbReference type="RefSeq" id="WP_007018202.1">
    <property type="nucleotide sequence ID" value="NZ_CH724116.1"/>
</dbReference>
<dbReference type="EC" id="3.6.1.13" evidence="3"/>
<comment type="similarity">
    <text evidence="2">Belongs to the Nudix hydrolase family. NudF subfamily.</text>
</comment>
<dbReference type="OrthoDB" id="5292471at2"/>
<dbReference type="HOGENOM" id="CLU_062658_6_1_6"/>
<comment type="cofactor">
    <cofactor evidence="1 13">
        <name>Mg(2+)</name>
        <dbReference type="ChEBI" id="CHEBI:18420"/>
    </cofactor>
</comment>
<proteinExistence type="inferred from homology"/>
<dbReference type="Pfam" id="PF00293">
    <property type="entry name" value="NUDIX"/>
    <property type="match status" value="1"/>
</dbReference>
<comment type="function">
    <text evidence="8">Acts on ADP-mannose and ADP-glucose as well as ADP-ribose. Prevents glycogen biosynthesis. The reaction catalyzed by this enzyme is a limiting step of the gluconeogenic process.</text>
</comment>
<comment type="catalytic activity">
    <reaction evidence="12">
        <text>ADP-D-ribose + H2O = D-ribose 5-phosphate + AMP + 2 H(+)</text>
        <dbReference type="Rhea" id="RHEA:10412"/>
        <dbReference type="ChEBI" id="CHEBI:15377"/>
        <dbReference type="ChEBI" id="CHEBI:15378"/>
        <dbReference type="ChEBI" id="CHEBI:57967"/>
        <dbReference type="ChEBI" id="CHEBI:78346"/>
        <dbReference type="ChEBI" id="CHEBI:456215"/>
        <dbReference type="EC" id="3.6.1.13"/>
    </reaction>
</comment>
<feature type="domain" description="Nudix hydrolase" evidence="14">
    <location>
        <begin position="52"/>
        <end position="194"/>
    </location>
</feature>
<gene>
    <name evidence="15" type="ORF">RED65_16186</name>
</gene>
<evidence type="ECO:0000256" key="12">
    <source>
        <dbReference type="ARBA" id="ARBA00049546"/>
    </source>
</evidence>
<dbReference type="STRING" id="207949.RED65_16186"/>
<organism evidence="15 16">
    <name type="scientific">Bermanella marisrubri</name>
    <dbReference type="NCBI Taxonomy" id="207949"/>
    <lineage>
        <taxon>Bacteria</taxon>
        <taxon>Pseudomonadati</taxon>
        <taxon>Pseudomonadota</taxon>
        <taxon>Gammaproteobacteria</taxon>
        <taxon>Oceanospirillales</taxon>
        <taxon>Oceanospirillaceae</taxon>
        <taxon>Bermanella</taxon>
    </lineage>
</organism>
<evidence type="ECO:0000256" key="4">
    <source>
        <dbReference type="ARBA" id="ARBA00013297"/>
    </source>
</evidence>
<keyword evidence="6" id="KW-0378">Hydrolase</keyword>
<dbReference type="InterPro" id="IPR000086">
    <property type="entry name" value="NUDIX_hydrolase_dom"/>
</dbReference>
<evidence type="ECO:0000256" key="10">
    <source>
        <dbReference type="ARBA" id="ARBA00030308"/>
    </source>
</evidence>
<evidence type="ECO:0000256" key="8">
    <source>
        <dbReference type="ARBA" id="ARBA00025164"/>
    </source>
</evidence>
<evidence type="ECO:0000256" key="13">
    <source>
        <dbReference type="PIRSR" id="PIRSR604385-2"/>
    </source>
</evidence>
<evidence type="ECO:0000256" key="2">
    <source>
        <dbReference type="ARBA" id="ARBA00007482"/>
    </source>
</evidence>
<evidence type="ECO:0000313" key="15">
    <source>
        <dbReference type="EMBL" id="EAT12393.1"/>
    </source>
</evidence>
<dbReference type="GO" id="GO:0005829">
    <property type="term" value="C:cytosol"/>
    <property type="evidence" value="ECO:0007669"/>
    <property type="project" value="TreeGrafter"/>
</dbReference>
<evidence type="ECO:0000256" key="6">
    <source>
        <dbReference type="ARBA" id="ARBA00022801"/>
    </source>
</evidence>
<dbReference type="Proteomes" id="UP000004263">
    <property type="component" value="Unassembled WGS sequence"/>
</dbReference>
<dbReference type="PANTHER" id="PTHR11839">
    <property type="entry name" value="UDP/ADP-SUGAR PYROPHOSPHATASE"/>
    <property type="match status" value="1"/>
</dbReference>
<evidence type="ECO:0000256" key="3">
    <source>
        <dbReference type="ARBA" id="ARBA00012453"/>
    </source>
</evidence>
<dbReference type="InterPro" id="IPR015797">
    <property type="entry name" value="NUDIX_hydrolase-like_dom_sf"/>
</dbReference>
<evidence type="ECO:0000256" key="11">
    <source>
        <dbReference type="ARBA" id="ARBA00033056"/>
    </source>
</evidence>
<feature type="binding site" evidence="13">
    <location>
        <position position="160"/>
    </location>
    <ligand>
        <name>Mg(2+)</name>
        <dbReference type="ChEBI" id="CHEBI:18420"/>
        <label>1</label>
    </ligand>
</feature>
<dbReference type="CDD" id="cd24155">
    <property type="entry name" value="NUDIX_ADPRase"/>
    <property type="match status" value="1"/>
</dbReference>
<dbReference type="AlphaFoldDB" id="Q1N2L4"/>
<dbReference type="EMBL" id="AAQH01000007">
    <property type="protein sequence ID" value="EAT12393.1"/>
    <property type="molecule type" value="Genomic_DNA"/>
</dbReference>
<feature type="binding site" evidence="13">
    <location>
        <position position="108"/>
    </location>
    <ligand>
        <name>Mg(2+)</name>
        <dbReference type="ChEBI" id="CHEBI:18420"/>
        <label>1</label>
    </ligand>
</feature>
<dbReference type="SUPFAM" id="SSF55811">
    <property type="entry name" value="Nudix"/>
    <property type="match status" value="1"/>
</dbReference>
<evidence type="ECO:0000256" key="1">
    <source>
        <dbReference type="ARBA" id="ARBA00001946"/>
    </source>
</evidence>
<dbReference type="GO" id="GO:0046872">
    <property type="term" value="F:metal ion binding"/>
    <property type="evidence" value="ECO:0007669"/>
    <property type="project" value="UniProtKB-KW"/>
</dbReference>
<keyword evidence="16" id="KW-1185">Reference proteome</keyword>
<evidence type="ECO:0000259" key="14">
    <source>
        <dbReference type="PROSITE" id="PS51462"/>
    </source>
</evidence>
<dbReference type="PANTHER" id="PTHR11839:SF5">
    <property type="entry name" value="ADP-RIBOSE PYROPHOSPHATASE"/>
    <property type="match status" value="1"/>
</dbReference>
<accession>Q1N2L4</accession>